<evidence type="ECO:0000256" key="17">
    <source>
        <dbReference type="ARBA" id="ARBA00047899"/>
    </source>
</evidence>
<evidence type="ECO:0000259" key="19">
    <source>
        <dbReference type="PROSITE" id="PS50011"/>
    </source>
</evidence>
<dbReference type="AlphaFoldDB" id="A0AA38ZNJ3"/>
<dbReference type="CDD" id="cd14066">
    <property type="entry name" value="STKc_IRAK"/>
    <property type="match status" value="1"/>
</dbReference>
<keyword evidence="6" id="KW-0812">Transmembrane</keyword>
<dbReference type="PANTHER" id="PTHR27002">
    <property type="entry name" value="RECEPTOR-LIKE SERINE/THREONINE-PROTEIN KINASE SD1-8"/>
    <property type="match status" value="1"/>
</dbReference>
<dbReference type="InterPro" id="IPR000719">
    <property type="entry name" value="Prot_kinase_dom"/>
</dbReference>
<dbReference type="Pfam" id="PF07714">
    <property type="entry name" value="PK_Tyr_Ser-Thr"/>
    <property type="match status" value="1"/>
</dbReference>
<comment type="catalytic activity">
    <reaction evidence="17">
        <text>L-threonyl-[protein] + ATP = O-phospho-L-threonyl-[protein] + ADP + H(+)</text>
        <dbReference type="Rhea" id="RHEA:46608"/>
        <dbReference type="Rhea" id="RHEA-COMP:11060"/>
        <dbReference type="Rhea" id="RHEA-COMP:11605"/>
        <dbReference type="ChEBI" id="CHEBI:15378"/>
        <dbReference type="ChEBI" id="CHEBI:30013"/>
        <dbReference type="ChEBI" id="CHEBI:30616"/>
        <dbReference type="ChEBI" id="CHEBI:61977"/>
        <dbReference type="ChEBI" id="CHEBI:456216"/>
        <dbReference type="EC" id="2.7.11.1"/>
    </reaction>
</comment>
<keyword evidence="10" id="KW-0418">Kinase</keyword>
<dbReference type="GO" id="GO:0005524">
    <property type="term" value="F:ATP binding"/>
    <property type="evidence" value="ECO:0007669"/>
    <property type="project" value="UniProtKB-KW"/>
</dbReference>
<feature type="domain" description="Apple" evidence="20">
    <location>
        <begin position="143"/>
        <end position="216"/>
    </location>
</feature>
<keyword evidence="7" id="KW-0732">Signal</keyword>
<dbReference type="FunFam" id="1.10.510.10:FF:000060">
    <property type="entry name" value="G-type lectin S-receptor-like serine/threonine-protein kinase"/>
    <property type="match status" value="1"/>
</dbReference>
<evidence type="ECO:0000256" key="1">
    <source>
        <dbReference type="ARBA" id="ARBA00004251"/>
    </source>
</evidence>
<organism evidence="21 22">
    <name type="scientific">Vitis rotundifolia</name>
    <name type="common">Muscadine grape</name>
    <dbReference type="NCBI Taxonomy" id="103349"/>
    <lineage>
        <taxon>Eukaryota</taxon>
        <taxon>Viridiplantae</taxon>
        <taxon>Streptophyta</taxon>
        <taxon>Embryophyta</taxon>
        <taxon>Tracheophyta</taxon>
        <taxon>Spermatophyta</taxon>
        <taxon>Magnoliopsida</taxon>
        <taxon>eudicotyledons</taxon>
        <taxon>Gunneridae</taxon>
        <taxon>Pentapetalae</taxon>
        <taxon>rosids</taxon>
        <taxon>Vitales</taxon>
        <taxon>Vitaceae</taxon>
        <taxon>Viteae</taxon>
        <taxon>Vitis</taxon>
    </lineage>
</organism>
<keyword evidence="12" id="KW-1133">Transmembrane helix</keyword>
<keyword evidence="15" id="KW-0675">Receptor</keyword>
<dbReference type="Proteomes" id="UP001168098">
    <property type="component" value="Unassembled WGS sequence"/>
</dbReference>
<evidence type="ECO:0000256" key="6">
    <source>
        <dbReference type="ARBA" id="ARBA00022692"/>
    </source>
</evidence>
<evidence type="ECO:0000256" key="10">
    <source>
        <dbReference type="ARBA" id="ARBA00022777"/>
    </source>
</evidence>
<proteinExistence type="predicted"/>
<evidence type="ECO:0000256" key="16">
    <source>
        <dbReference type="ARBA" id="ARBA00023180"/>
    </source>
</evidence>
<dbReference type="Gene3D" id="1.10.510.10">
    <property type="entry name" value="Transferase(Phosphotransferase) domain 1"/>
    <property type="match status" value="1"/>
</dbReference>
<evidence type="ECO:0000256" key="11">
    <source>
        <dbReference type="ARBA" id="ARBA00022840"/>
    </source>
</evidence>
<reference evidence="21 22" key="1">
    <citation type="journal article" date="2023" name="BMC Biotechnol.">
        <title>Vitis rotundifolia cv Carlos genome sequencing.</title>
        <authorList>
            <person name="Huff M."/>
            <person name="Hulse-Kemp A."/>
            <person name="Scheffler B."/>
            <person name="Youngblood R."/>
            <person name="Simpson S."/>
            <person name="Babiker E."/>
            <person name="Staton M."/>
        </authorList>
    </citation>
    <scope>NUCLEOTIDE SEQUENCE [LARGE SCALE GENOMIC DNA]</scope>
    <source>
        <tissue evidence="21">Leaf</tissue>
    </source>
</reference>
<dbReference type="EC" id="2.7.11.1" evidence="2"/>
<protein>
    <recommendedName>
        <fullName evidence="2">non-specific serine/threonine protein kinase</fullName>
        <ecNumber evidence="2">2.7.11.1</ecNumber>
    </recommendedName>
</protein>
<keyword evidence="22" id="KW-1185">Reference proteome</keyword>
<evidence type="ECO:0000256" key="15">
    <source>
        <dbReference type="ARBA" id="ARBA00023170"/>
    </source>
</evidence>
<evidence type="ECO:0000256" key="2">
    <source>
        <dbReference type="ARBA" id="ARBA00012513"/>
    </source>
</evidence>
<comment type="caution">
    <text evidence="21">The sequence shown here is derived from an EMBL/GenBank/DDBJ whole genome shotgun (WGS) entry which is preliminary data.</text>
</comment>
<dbReference type="GO" id="GO:0004674">
    <property type="term" value="F:protein serine/threonine kinase activity"/>
    <property type="evidence" value="ECO:0007669"/>
    <property type="project" value="UniProtKB-KW"/>
</dbReference>
<evidence type="ECO:0000256" key="9">
    <source>
        <dbReference type="ARBA" id="ARBA00022741"/>
    </source>
</evidence>
<dbReference type="FunFam" id="3.30.200.20:FF:000330">
    <property type="entry name" value="G-type lectin S-receptor-like serine/threonine-protein kinase At4g03230"/>
    <property type="match status" value="1"/>
</dbReference>
<dbReference type="PROSITE" id="PS50011">
    <property type="entry name" value="PROTEIN_KINASE_DOM"/>
    <property type="match status" value="1"/>
</dbReference>
<dbReference type="PROSITE" id="PS50948">
    <property type="entry name" value="PAN"/>
    <property type="match status" value="1"/>
</dbReference>
<dbReference type="PROSITE" id="PS00108">
    <property type="entry name" value="PROTEIN_KINASE_ST"/>
    <property type="match status" value="1"/>
</dbReference>
<evidence type="ECO:0000256" key="4">
    <source>
        <dbReference type="ARBA" id="ARBA00022527"/>
    </source>
</evidence>
<evidence type="ECO:0000256" key="3">
    <source>
        <dbReference type="ARBA" id="ARBA00022475"/>
    </source>
</evidence>
<dbReference type="SMART" id="SM00220">
    <property type="entry name" value="S_TKc"/>
    <property type="match status" value="1"/>
</dbReference>
<keyword evidence="4" id="KW-0723">Serine/threonine-protein kinase</keyword>
<keyword evidence="8" id="KW-0430">Lectin</keyword>
<keyword evidence="14" id="KW-1015">Disulfide bond</keyword>
<dbReference type="GO" id="GO:0030246">
    <property type="term" value="F:carbohydrate binding"/>
    <property type="evidence" value="ECO:0007669"/>
    <property type="project" value="UniProtKB-KW"/>
</dbReference>
<dbReference type="PANTHER" id="PTHR27002:SF926">
    <property type="entry name" value="OS07G0535800 PROTEIN"/>
    <property type="match status" value="1"/>
</dbReference>
<dbReference type="InterPro" id="IPR008271">
    <property type="entry name" value="Ser/Thr_kinase_AS"/>
</dbReference>
<keyword evidence="5" id="KW-0808">Transferase</keyword>
<comment type="catalytic activity">
    <reaction evidence="18">
        <text>L-seryl-[protein] + ATP = O-phospho-L-seryl-[protein] + ADP + H(+)</text>
        <dbReference type="Rhea" id="RHEA:17989"/>
        <dbReference type="Rhea" id="RHEA-COMP:9863"/>
        <dbReference type="Rhea" id="RHEA-COMP:11604"/>
        <dbReference type="ChEBI" id="CHEBI:15378"/>
        <dbReference type="ChEBI" id="CHEBI:29999"/>
        <dbReference type="ChEBI" id="CHEBI:30616"/>
        <dbReference type="ChEBI" id="CHEBI:83421"/>
        <dbReference type="ChEBI" id="CHEBI:456216"/>
        <dbReference type="EC" id="2.7.11.1"/>
    </reaction>
</comment>
<name>A0AA38ZNJ3_VITRO</name>
<keyword evidence="11" id="KW-0067">ATP-binding</keyword>
<keyword evidence="3" id="KW-1003">Cell membrane</keyword>
<gene>
    <name evidence="21" type="ORF">PVL29_011441</name>
</gene>
<dbReference type="Gene3D" id="3.30.200.20">
    <property type="entry name" value="Phosphorylase Kinase, domain 1"/>
    <property type="match status" value="1"/>
</dbReference>
<dbReference type="SUPFAM" id="SSF56112">
    <property type="entry name" value="Protein kinase-like (PK-like)"/>
    <property type="match status" value="1"/>
</dbReference>
<dbReference type="Pfam" id="PF11883">
    <property type="entry name" value="DUF3403"/>
    <property type="match status" value="1"/>
</dbReference>
<dbReference type="InterPro" id="IPR021820">
    <property type="entry name" value="S-locus_recpt_kinase_C"/>
</dbReference>
<dbReference type="Pfam" id="PF08276">
    <property type="entry name" value="PAN_2"/>
    <property type="match status" value="1"/>
</dbReference>
<keyword evidence="9" id="KW-0547">Nucleotide-binding</keyword>
<accession>A0AA38ZNJ3</accession>
<dbReference type="InterPro" id="IPR011009">
    <property type="entry name" value="Kinase-like_dom_sf"/>
</dbReference>
<keyword evidence="13" id="KW-0472">Membrane</keyword>
<sequence length="595" mass="67702">MKLGINFKTGHTWSLTSWRSENSPASGSFTLGLDPNSTSQLVILWQGDIYWTSGPWHNGHFEYVSRFAYDFKPNFRYFSDENEKYFIYSVDKSITYSRYKISPRGVIREVGNSFAPFGACSVALEAGDERKAGCTKKKLLPECRDPNIQFVIDTGYMDRAGFKFPENDNLSSFDCEDKCISNCSCVAYSSVNNDGTGCEIWSQGSVLPSYMIQRKIAHVVPHKEENKRQQELLFELGAATKPFVKYSNVKKLEKDRKKSNELQLFSFRSTATATNNFSIENKLGEGGFGPVYKGKLLDEQEIAIKRLSRSSGQGLTEFKNEIILIAKLQHNNLVRLLGCCIEGGEKILIYEYLPNKSLDFFLFDPNKKYLLDWKKRYNIIEGIAQGLLYLHKYSRLRVVHRDLKASNILLDNDMNPKISDFGMARIFGRNEFEANTNKIVGTYGYMSPEYAMEGIFSTKSDVFSFGVLLLEIVSCKKNYSNHHHERPLNLIGYAWELWKEGRALELMDQTLGDLCPNDVVLRCIHVGLLCVQENPMDRPTMSDVVSMFTNEILQLSEPRQPAFFIGRSPVESGISRNKSENCSLNNASISVMQAR</sequence>
<evidence type="ECO:0000256" key="7">
    <source>
        <dbReference type="ARBA" id="ARBA00022729"/>
    </source>
</evidence>
<dbReference type="InterPro" id="IPR003609">
    <property type="entry name" value="Pan_app"/>
</dbReference>
<evidence type="ECO:0000259" key="20">
    <source>
        <dbReference type="PROSITE" id="PS50948"/>
    </source>
</evidence>
<evidence type="ECO:0000256" key="14">
    <source>
        <dbReference type="ARBA" id="ARBA00023157"/>
    </source>
</evidence>
<evidence type="ECO:0000256" key="13">
    <source>
        <dbReference type="ARBA" id="ARBA00023136"/>
    </source>
</evidence>
<evidence type="ECO:0000256" key="12">
    <source>
        <dbReference type="ARBA" id="ARBA00022989"/>
    </source>
</evidence>
<evidence type="ECO:0000256" key="18">
    <source>
        <dbReference type="ARBA" id="ARBA00048679"/>
    </source>
</evidence>
<evidence type="ECO:0000256" key="8">
    <source>
        <dbReference type="ARBA" id="ARBA00022734"/>
    </source>
</evidence>
<dbReference type="InterPro" id="IPR001245">
    <property type="entry name" value="Ser-Thr/Tyr_kinase_cat_dom"/>
</dbReference>
<comment type="subcellular location">
    <subcellularLocation>
        <location evidence="1">Cell membrane</location>
        <topology evidence="1">Single-pass type I membrane protein</topology>
    </subcellularLocation>
</comment>
<feature type="domain" description="Protein kinase" evidence="19">
    <location>
        <begin position="277"/>
        <end position="553"/>
    </location>
</feature>
<keyword evidence="16" id="KW-0325">Glycoprotein</keyword>
<evidence type="ECO:0000313" key="21">
    <source>
        <dbReference type="EMBL" id="KAJ9692385.1"/>
    </source>
</evidence>
<dbReference type="EMBL" id="JARBHA010000009">
    <property type="protein sequence ID" value="KAJ9692385.1"/>
    <property type="molecule type" value="Genomic_DNA"/>
</dbReference>
<dbReference type="GO" id="GO:0005886">
    <property type="term" value="C:plasma membrane"/>
    <property type="evidence" value="ECO:0007669"/>
    <property type="project" value="UniProtKB-SubCell"/>
</dbReference>
<evidence type="ECO:0000313" key="22">
    <source>
        <dbReference type="Proteomes" id="UP001168098"/>
    </source>
</evidence>
<evidence type="ECO:0000256" key="5">
    <source>
        <dbReference type="ARBA" id="ARBA00022679"/>
    </source>
</evidence>